<dbReference type="InterPro" id="IPR001547">
    <property type="entry name" value="Glyco_hydro_5"/>
</dbReference>
<evidence type="ECO:0000256" key="16">
    <source>
        <dbReference type="SAM" id="MobiDB-lite"/>
    </source>
</evidence>
<comment type="function">
    <text evidence="13">Glucosidase involved in the degradation of cellulosic biomass. Active on lichenan.</text>
</comment>
<keyword evidence="6" id="KW-0735">Signal-anchor</keyword>
<dbReference type="Pfam" id="PF00150">
    <property type="entry name" value="Cellulase"/>
    <property type="match status" value="1"/>
</dbReference>
<evidence type="ECO:0000256" key="4">
    <source>
        <dbReference type="ARBA" id="ARBA00022692"/>
    </source>
</evidence>
<protein>
    <recommendedName>
        <fullName evidence="14">glucan 1,3-beta-glucosidase</fullName>
        <ecNumber evidence="14">3.2.1.58</ecNumber>
    </recommendedName>
    <alternativeName>
        <fullName evidence="15">Exo-1,3-beta-glucanase D</fullName>
    </alternativeName>
</protein>
<feature type="domain" description="Glycoside hydrolase family 5" evidence="18">
    <location>
        <begin position="206"/>
        <end position="368"/>
    </location>
</feature>
<comment type="caution">
    <text evidence="19">The sequence shown here is derived from an EMBL/GenBank/DDBJ whole genome shotgun (WGS) entry which is preliminary data.</text>
</comment>
<evidence type="ECO:0000256" key="8">
    <source>
        <dbReference type="ARBA" id="ARBA00023136"/>
    </source>
</evidence>
<dbReference type="GO" id="GO:0009986">
    <property type="term" value="C:cell surface"/>
    <property type="evidence" value="ECO:0007669"/>
    <property type="project" value="TreeGrafter"/>
</dbReference>
<evidence type="ECO:0000256" key="7">
    <source>
        <dbReference type="ARBA" id="ARBA00022989"/>
    </source>
</evidence>
<feature type="compositionally biased region" description="Low complexity" evidence="16">
    <location>
        <begin position="96"/>
        <end position="106"/>
    </location>
</feature>
<evidence type="ECO:0000256" key="6">
    <source>
        <dbReference type="ARBA" id="ARBA00022968"/>
    </source>
</evidence>
<dbReference type="GO" id="GO:0004338">
    <property type="term" value="F:glucan exo-1,3-beta-glucosidase activity"/>
    <property type="evidence" value="ECO:0007669"/>
    <property type="project" value="UniProtKB-EC"/>
</dbReference>
<evidence type="ECO:0000313" key="19">
    <source>
        <dbReference type="EMBL" id="KAJ3516166.1"/>
    </source>
</evidence>
<organism evidence="19 20">
    <name type="scientific">Agrocybe chaxingu</name>
    <dbReference type="NCBI Taxonomy" id="84603"/>
    <lineage>
        <taxon>Eukaryota</taxon>
        <taxon>Fungi</taxon>
        <taxon>Dikarya</taxon>
        <taxon>Basidiomycota</taxon>
        <taxon>Agaricomycotina</taxon>
        <taxon>Agaricomycetes</taxon>
        <taxon>Agaricomycetidae</taxon>
        <taxon>Agaricales</taxon>
        <taxon>Agaricineae</taxon>
        <taxon>Strophariaceae</taxon>
        <taxon>Agrocybe</taxon>
    </lineage>
</organism>
<feature type="transmembrane region" description="Helical" evidence="17">
    <location>
        <begin position="48"/>
        <end position="73"/>
    </location>
</feature>
<dbReference type="InterPro" id="IPR050386">
    <property type="entry name" value="Glycosyl_hydrolase_5"/>
</dbReference>
<dbReference type="EC" id="3.2.1.58" evidence="14"/>
<gene>
    <name evidence="19" type="ORF">NLJ89_g1298</name>
</gene>
<dbReference type="PANTHER" id="PTHR31297">
    <property type="entry name" value="GLUCAN ENDO-1,6-BETA-GLUCOSIDASE B"/>
    <property type="match status" value="1"/>
</dbReference>
<comment type="subcellular location">
    <subcellularLocation>
        <location evidence="1">Cell membrane</location>
        <topology evidence="1">Single-pass type II membrane protein</topology>
    </subcellularLocation>
</comment>
<evidence type="ECO:0000313" key="20">
    <source>
        <dbReference type="Proteomes" id="UP001148786"/>
    </source>
</evidence>
<feature type="region of interest" description="Disordered" evidence="16">
    <location>
        <begin position="87"/>
        <end position="111"/>
    </location>
</feature>
<evidence type="ECO:0000256" key="3">
    <source>
        <dbReference type="ARBA" id="ARBA00022475"/>
    </source>
</evidence>
<dbReference type="SUPFAM" id="SSF51445">
    <property type="entry name" value="(Trans)glycosidases"/>
    <property type="match status" value="1"/>
</dbReference>
<evidence type="ECO:0000256" key="17">
    <source>
        <dbReference type="SAM" id="Phobius"/>
    </source>
</evidence>
<evidence type="ECO:0000256" key="11">
    <source>
        <dbReference type="ARBA" id="ARBA00023316"/>
    </source>
</evidence>
<proteinExistence type="inferred from homology"/>
<name>A0A9W8N0C6_9AGAR</name>
<evidence type="ECO:0000256" key="15">
    <source>
        <dbReference type="ARBA" id="ARBA00041260"/>
    </source>
</evidence>
<keyword evidence="4 17" id="KW-0812">Transmembrane</keyword>
<dbReference type="Gene3D" id="3.20.20.80">
    <property type="entry name" value="Glycosidases"/>
    <property type="match status" value="1"/>
</dbReference>
<keyword evidence="8 17" id="KW-0472">Membrane</keyword>
<dbReference type="InterPro" id="IPR017853">
    <property type="entry name" value="GH"/>
</dbReference>
<evidence type="ECO:0000256" key="13">
    <source>
        <dbReference type="ARBA" id="ARBA00037126"/>
    </source>
</evidence>
<evidence type="ECO:0000256" key="5">
    <source>
        <dbReference type="ARBA" id="ARBA00022801"/>
    </source>
</evidence>
<keyword evidence="10" id="KW-0326">Glycosidase</keyword>
<keyword evidence="5" id="KW-0378">Hydrolase</keyword>
<dbReference type="GO" id="GO:0005576">
    <property type="term" value="C:extracellular region"/>
    <property type="evidence" value="ECO:0007669"/>
    <property type="project" value="TreeGrafter"/>
</dbReference>
<dbReference type="PANTHER" id="PTHR31297:SF34">
    <property type="entry name" value="GLUCAN 1,3-BETA-GLUCOSIDASE 2"/>
    <property type="match status" value="1"/>
</dbReference>
<evidence type="ECO:0000256" key="1">
    <source>
        <dbReference type="ARBA" id="ARBA00004401"/>
    </source>
</evidence>
<keyword evidence="9" id="KW-0325">Glycoprotein</keyword>
<keyword evidence="11" id="KW-0961">Cell wall biogenesis/degradation</keyword>
<keyword evidence="20" id="KW-1185">Reference proteome</keyword>
<evidence type="ECO:0000256" key="9">
    <source>
        <dbReference type="ARBA" id="ARBA00023180"/>
    </source>
</evidence>
<accession>A0A9W8N0C6</accession>
<evidence type="ECO:0000259" key="18">
    <source>
        <dbReference type="Pfam" id="PF00150"/>
    </source>
</evidence>
<evidence type="ECO:0000256" key="2">
    <source>
        <dbReference type="ARBA" id="ARBA00005641"/>
    </source>
</evidence>
<dbReference type="GO" id="GO:0005886">
    <property type="term" value="C:plasma membrane"/>
    <property type="evidence" value="ECO:0007669"/>
    <property type="project" value="UniProtKB-SubCell"/>
</dbReference>
<evidence type="ECO:0000256" key="10">
    <source>
        <dbReference type="ARBA" id="ARBA00023295"/>
    </source>
</evidence>
<sequence length="652" mass="70263">MTDSPASSALSPPLLANKEGIASSESQTDALVIQRPPWQRAWYTRKRVLALLGLVALVIVFLAVFLPVFFIVIRKKGGSEVRAGAGSTIGGGSGSGVPNPASPSGATSGGDGSVIRLANGTEFTYRNSFGGFWVQDPADPFNNNARPNLWTPPLNTSWTWGKDRIHGVNLGGLFVLEPFITPDIFQRYPGAVDEYTLSQAMAADTANGGLSQLEQHYDTFITEQDIAEIAGAGLNFLRIPIAFWAIETWEGEPYLAKTSWKYFLRVLEWARKYGLRVCLDLHAVPGSQNGYNHSGRMSPVNFLAGNMGLANAERTLYYIRVFTQFISQPQYRDLIPIFGIVNEALVGIIGQDSITSFYLRTHDVIRNITGLGEGHGPYIAIHDGFQSLSVWDNFLQGSDRIILDEHPYFAFGGVNTDPIAADGDTGIAGIFAIGNFGVTFGGEFSASPNDCGLFMVGVGQVSSNPQCPEYDSWETFNTTMKEGIQNFVKASFDALGDWFFWTWKLGLRNGWIPQDPRSAVGMCQSLGAGTEPWDGTFQPWQTGTPSSIPEASSSQFPWPPVTISSASVPASLLPTYTNTAPVITLPPATFTAAPSSVTASADGWFNHQDTEGGITTVAGCPYPNEYDGIFSVVPTAACTGPESVATPTPPPV</sequence>
<evidence type="ECO:0000256" key="14">
    <source>
        <dbReference type="ARBA" id="ARBA00038929"/>
    </source>
</evidence>
<dbReference type="GO" id="GO:0009251">
    <property type="term" value="P:glucan catabolic process"/>
    <property type="evidence" value="ECO:0007669"/>
    <property type="project" value="TreeGrafter"/>
</dbReference>
<reference evidence="19" key="1">
    <citation type="submission" date="2022-07" db="EMBL/GenBank/DDBJ databases">
        <title>Genome Sequence of Agrocybe chaxingu.</title>
        <authorList>
            <person name="Buettner E."/>
        </authorList>
    </citation>
    <scope>NUCLEOTIDE SEQUENCE</scope>
    <source>
        <strain evidence="19">MP-N11</strain>
    </source>
</reference>
<dbReference type="OrthoDB" id="62120at2759"/>
<keyword evidence="3" id="KW-1003">Cell membrane</keyword>
<dbReference type="EMBL" id="JANKHO010000065">
    <property type="protein sequence ID" value="KAJ3516166.1"/>
    <property type="molecule type" value="Genomic_DNA"/>
</dbReference>
<evidence type="ECO:0000256" key="12">
    <source>
        <dbReference type="ARBA" id="ARBA00036824"/>
    </source>
</evidence>
<dbReference type="Proteomes" id="UP001148786">
    <property type="component" value="Unassembled WGS sequence"/>
</dbReference>
<comment type="catalytic activity">
    <reaction evidence="12">
        <text>Successive hydrolysis of beta-D-glucose units from the non-reducing ends of (1-&gt;3)-beta-D-glucans, releasing alpha-glucose.</text>
        <dbReference type="EC" id="3.2.1.58"/>
    </reaction>
</comment>
<comment type="similarity">
    <text evidence="2">Belongs to the glycosyl hydrolase 5 (cellulase A) family.</text>
</comment>
<dbReference type="GO" id="GO:0071555">
    <property type="term" value="P:cell wall organization"/>
    <property type="evidence" value="ECO:0007669"/>
    <property type="project" value="UniProtKB-KW"/>
</dbReference>
<keyword evidence="7 17" id="KW-1133">Transmembrane helix</keyword>
<dbReference type="AlphaFoldDB" id="A0A9W8N0C6"/>